<protein>
    <submittedName>
        <fullName evidence="1">Uncharacterized protein</fullName>
    </submittedName>
</protein>
<name>A0ABR1ILC3_9AGAR</name>
<evidence type="ECO:0000313" key="1">
    <source>
        <dbReference type="EMBL" id="KAK7435789.1"/>
    </source>
</evidence>
<comment type="caution">
    <text evidence="1">The sequence shown here is derived from an EMBL/GenBank/DDBJ whole genome shotgun (WGS) entry which is preliminary data.</text>
</comment>
<evidence type="ECO:0000313" key="2">
    <source>
        <dbReference type="Proteomes" id="UP001498398"/>
    </source>
</evidence>
<reference evidence="1 2" key="1">
    <citation type="submission" date="2024-01" db="EMBL/GenBank/DDBJ databases">
        <title>A draft genome for the cacao thread blight pathogen Marasmiellus scandens.</title>
        <authorList>
            <person name="Baruah I.K."/>
            <person name="Leung J."/>
            <person name="Bukari Y."/>
            <person name="Amoako-Attah I."/>
            <person name="Meinhardt L.W."/>
            <person name="Bailey B.A."/>
            <person name="Cohen S.P."/>
        </authorList>
    </citation>
    <scope>NUCLEOTIDE SEQUENCE [LARGE SCALE GENOMIC DNA]</scope>
    <source>
        <strain evidence="1 2">GH-19</strain>
    </source>
</reference>
<proteinExistence type="predicted"/>
<organism evidence="1 2">
    <name type="scientific">Marasmiellus scandens</name>
    <dbReference type="NCBI Taxonomy" id="2682957"/>
    <lineage>
        <taxon>Eukaryota</taxon>
        <taxon>Fungi</taxon>
        <taxon>Dikarya</taxon>
        <taxon>Basidiomycota</taxon>
        <taxon>Agaricomycotina</taxon>
        <taxon>Agaricomycetes</taxon>
        <taxon>Agaricomycetidae</taxon>
        <taxon>Agaricales</taxon>
        <taxon>Marasmiineae</taxon>
        <taxon>Omphalotaceae</taxon>
        <taxon>Marasmiellus</taxon>
    </lineage>
</organism>
<sequence length="448" mass="50793">MQLHDTITSQSDLASILTCSSEFYTITSGSGSTIPGPGALSGKLVKALGRLVLRTSDDVAIWMRLTSIRIRRSSVLLGRVWDDLLEFSRRDIYSTSIRRRSLEFLLNAIQDDLYIRSNHEDSLVSRLMKLPQTEIEMFVVQMVSCLPDERLYHFKREPVHAEVRNRFGHASSTSKRQITARFAGFLDTLLSRAQDVGMKISTDFDRLVLNLTRPDVFLGDSYSLERLAIGGPMWIELGSFLALCSPDDALQAWSEMTEVIIQPSSWSFFEYKERVHQYRDVDPTLFFVEFCSVHCPSSIDRFCGVGLHSFLLAIINDLLPGAGARSLQKSNIEDQRKALIDAVTQLTNRIAYNGYGDIELEQQYISSVVFIALLATSLIYNCNDDTTKTSYQSCVRHMLIAVRNDNIEVWEAYVSYRTVFGAGVELDPNILLALFKILERVYNVHTFT</sequence>
<gene>
    <name evidence="1" type="ORF">VKT23_019487</name>
</gene>
<accession>A0ABR1ILC3</accession>
<keyword evidence="2" id="KW-1185">Reference proteome</keyword>
<dbReference type="Proteomes" id="UP001498398">
    <property type="component" value="Unassembled WGS sequence"/>
</dbReference>
<dbReference type="EMBL" id="JBANRG010000102">
    <property type="protein sequence ID" value="KAK7435789.1"/>
    <property type="molecule type" value="Genomic_DNA"/>
</dbReference>